<name>A0A0G2G0L1_9PEZI</name>
<accession>A0A0G2G0L1</accession>
<comment type="subcellular location">
    <subcellularLocation>
        <location evidence="1">Membrane</location>
        <topology evidence="1">Multi-pass membrane protein</topology>
    </subcellularLocation>
</comment>
<dbReference type="InterPro" id="IPR036514">
    <property type="entry name" value="SGNH_hydro_sf"/>
</dbReference>
<dbReference type="InterPro" id="IPR004840">
    <property type="entry name" value="Amino_acid_permease_CS"/>
</dbReference>
<reference evidence="10 11" key="2">
    <citation type="submission" date="2015-05" db="EMBL/GenBank/DDBJ databases">
        <authorList>
            <person name="Morales-Cruz A."/>
            <person name="Amrine K.C."/>
            <person name="Cantu D."/>
        </authorList>
    </citation>
    <scope>NUCLEOTIDE SEQUENCE [LARGE SCALE GENOMIC DNA]</scope>
    <source>
        <strain evidence="10">DA912</strain>
    </source>
</reference>
<evidence type="ECO:0000313" key="10">
    <source>
        <dbReference type="EMBL" id="KKY39644.1"/>
    </source>
</evidence>
<keyword evidence="3 8" id="KW-0812">Transmembrane</keyword>
<dbReference type="OrthoDB" id="3900342at2759"/>
<feature type="transmembrane region" description="Helical" evidence="8">
    <location>
        <begin position="385"/>
        <end position="405"/>
    </location>
</feature>
<dbReference type="STRING" id="1214573.A0A0G2G0L1"/>
<dbReference type="GO" id="GO:0016020">
    <property type="term" value="C:membrane"/>
    <property type="evidence" value="ECO:0007669"/>
    <property type="project" value="UniProtKB-SubCell"/>
</dbReference>
<gene>
    <name evidence="10" type="ORF">UCDDA912_g00348</name>
</gene>
<reference evidence="10 11" key="1">
    <citation type="submission" date="2015-05" db="EMBL/GenBank/DDBJ databases">
        <title>Distinctive expansion of gene families associated with plant cell wall degradation and secondary metabolism in the genomes of grapevine trunk pathogens.</title>
        <authorList>
            <person name="Lawrence D.P."/>
            <person name="Travadon R."/>
            <person name="Rolshausen P.E."/>
            <person name="Baumgartner K."/>
        </authorList>
    </citation>
    <scope>NUCLEOTIDE SEQUENCE [LARGE SCALE GENOMIC DNA]</scope>
    <source>
        <strain evidence="10">DA912</strain>
    </source>
</reference>
<dbReference type="Proteomes" id="UP000034680">
    <property type="component" value="Unassembled WGS sequence"/>
</dbReference>
<feature type="transmembrane region" description="Helical" evidence="8">
    <location>
        <begin position="417"/>
        <end position="439"/>
    </location>
</feature>
<feature type="region of interest" description="Disordered" evidence="7">
    <location>
        <begin position="1"/>
        <end position="24"/>
    </location>
</feature>
<dbReference type="CDD" id="cd01846">
    <property type="entry name" value="fatty_acyltransferase_like"/>
    <property type="match status" value="1"/>
</dbReference>
<dbReference type="InterPro" id="IPR001087">
    <property type="entry name" value="GDSL"/>
</dbReference>
<evidence type="ECO:0000256" key="6">
    <source>
        <dbReference type="ARBA" id="ARBA00023136"/>
    </source>
</evidence>
<dbReference type="Pfam" id="PF00657">
    <property type="entry name" value="Lipase_GDSL"/>
    <property type="match status" value="1"/>
</dbReference>
<feature type="transmembrane region" description="Helical" evidence="8">
    <location>
        <begin position="139"/>
        <end position="160"/>
    </location>
</feature>
<keyword evidence="6 8" id="KW-0472">Membrane</keyword>
<feature type="transmembrane region" description="Helical" evidence="8">
    <location>
        <begin position="247"/>
        <end position="268"/>
    </location>
</feature>
<dbReference type="GO" id="GO:0015171">
    <property type="term" value="F:amino acid transmembrane transporter activity"/>
    <property type="evidence" value="ECO:0007669"/>
    <property type="project" value="TreeGrafter"/>
</dbReference>
<evidence type="ECO:0000259" key="9">
    <source>
        <dbReference type="Pfam" id="PF00324"/>
    </source>
</evidence>
<dbReference type="PANTHER" id="PTHR43341">
    <property type="entry name" value="AMINO ACID PERMEASE"/>
    <property type="match status" value="1"/>
</dbReference>
<feature type="transmembrane region" description="Helical" evidence="8">
    <location>
        <begin position="288"/>
        <end position="307"/>
    </location>
</feature>
<feature type="domain" description="Amino acid permease/ SLC12A" evidence="9">
    <location>
        <begin position="57"/>
        <end position="469"/>
    </location>
</feature>
<evidence type="ECO:0000256" key="7">
    <source>
        <dbReference type="SAM" id="MobiDB-lite"/>
    </source>
</evidence>
<comment type="caution">
    <text evidence="10">The sequence shown here is derived from an EMBL/GenBank/DDBJ whole genome shotgun (WGS) entry which is preliminary data.</text>
</comment>
<evidence type="ECO:0000256" key="5">
    <source>
        <dbReference type="ARBA" id="ARBA00022989"/>
    </source>
</evidence>
<evidence type="ECO:0000256" key="3">
    <source>
        <dbReference type="ARBA" id="ARBA00022692"/>
    </source>
</evidence>
<feature type="transmembrane region" description="Helical" evidence="8">
    <location>
        <begin position="58"/>
        <end position="79"/>
    </location>
</feature>
<feature type="transmembrane region" description="Helical" evidence="8">
    <location>
        <begin position="196"/>
        <end position="217"/>
    </location>
</feature>
<dbReference type="PANTHER" id="PTHR43341:SF21">
    <property type="entry name" value="GENERAL AMINO ACID PERMEASE-RELATED"/>
    <property type="match status" value="1"/>
</dbReference>
<dbReference type="Pfam" id="PF00324">
    <property type="entry name" value="AA_permease"/>
    <property type="match status" value="1"/>
</dbReference>
<dbReference type="FunFam" id="1.20.1740.10:FF:000001">
    <property type="entry name" value="Amino acid permease"/>
    <property type="match status" value="1"/>
</dbReference>
<protein>
    <submittedName>
        <fullName evidence="10">Putative amino acid</fullName>
    </submittedName>
</protein>
<feature type="transmembrane region" description="Helical" evidence="8">
    <location>
        <begin position="459"/>
        <end position="484"/>
    </location>
</feature>
<dbReference type="GO" id="GO:0016788">
    <property type="term" value="F:hydrolase activity, acting on ester bonds"/>
    <property type="evidence" value="ECO:0007669"/>
    <property type="project" value="InterPro"/>
</dbReference>
<evidence type="ECO:0000256" key="4">
    <source>
        <dbReference type="ARBA" id="ARBA00022970"/>
    </source>
</evidence>
<dbReference type="EMBL" id="LCUC01000014">
    <property type="protein sequence ID" value="KKY39644.1"/>
    <property type="molecule type" value="Genomic_DNA"/>
</dbReference>
<feature type="transmembrane region" description="Helical" evidence="8">
    <location>
        <begin position="166"/>
        <end position="184"/>
    </location>
</feature>
<dbReference type="Gene3D" id="3.40.50.1110">
    <property type="entry name" value="SGNH hydrolase"/>
    <property type="match status" value="1"/>
</dbReference>
<proteinExistence type="predicted"/>
<keyword evidence="11" id="KW-1185">Reference proteome</keyword>
<feature type="transmembrane region" description="Helical" evidence="8">
    <location>
        <begin position="85"/>
        <end position="102"/>
    </location>
</feature>
<keyword evidence="5 8" id="KW-1133">Transmembrane helix</keyword>
<dbReference type="InterPro" id="IPR004841">
    <property type="entry name" value="AA-permease/SLC12A_dom"/>
</dbReference>
<evidence type="ECO:0000256" key="8">
    <source>
        <dbReference type="SAM" id="Phobius"/>
    </source>
</evidence>
<feature type="compositionally biased region" description="Polar residues" evidence="7">
    <location>
        <begin position="1"/>
        <end position="14"/>
    </location>
</feature>
<evidence type="ECO:0000256" key="2">
    <source>
        <dbReference type="ARBA" id="ARBA00022448"/>
    </source>
</evidence>
<dbReference type="AlphaFoldDB" id="A0A0G2G0L1"/>
<dbReference type="Gene3D" id="1.20.1740.10">
    <property type="entry name" value="Amino acid/polyamine transporter I"/>
    <property type="match status" value="1"/>
</dbReference>
<keyword evidence="2" id="KW-0813">Transport</keyword>
<dbReference type="PROSITE" id="PS00218">
    <property type="entry name" value="AMINO_ACID_PERMEASE_1"/>
    <property type="match status" value="1"/>
</dbReference>
<sequence>MAFNSSTAVSGSSRNDIEKDAVHTDPGFMSDTKPDLSEPQLNVGGHANVQRQLKSVHITMIGFCSGIGTGLFVGTGAAYAKAGPAGLLIAYCIVGFVLYCVMQSIAELATLIPTAGSFPHWATRFVDPSVGFSLAISYGYCYTIAIASEVSAAAVIVSYWTDITPAVVITVGLASILAINLLSVKFYGHTEIFSGIIKVSCFLGLVLVGIVITAGGGPDGKPIGFKYWHDPGAFTEYNGITGSTGNFLGVLSALVNASFSFIGVETVVIAAAESQHPHRDIPKAAKRVTFRIGLFYILGALLIGIIVDPRNAGLTSGEGNAKSSPWVIAIEQAGIKALPSIVNACILVSAWSAGSSYCWVGSRIILAMTTDYQLPQAFGKTWKNGVPWIAVITAWLFGPLAYLSLGSGGPAQAFTWLLNLSTVAGLIAWSTLSFCYIRFHAAMKAQGISRDSLPWAAPFQPYAAWVGFLGYVGIPIFIVPIIGWKLWHKTKFLRASEIDLWSGRLYDEKHAGLFRFNIFYDTHKDSFKYKFDMLPPRIAFGDSYTYVQGVHGRQNYSFIGDYLPGNFAFDSETLLSNQIVQNFTGTAEGGPNWVQYLTGCGLEPGLTSPLSCDLQLWDFAFAGADVSTEFTPLHHNFTVPLVNQTQQFLTYGQPVFEDELQVSASETLVAIWIGINDINDLAKAAGPYDFPSVFESIISTIFTLSVTPLFEAGYHNFIFVNLPPLDRTPGNVKKPSPSPNKTMIGWWDETLQHYSDDFASQNDGVTTLLFDANTFLNDVLDNASDYGITNTTDYCAGYLYADVVTDWDKYGCSGPLDTYFWFNSGHM</sequence>
<evidence type="ECO:0000256" key="1">
    <source>
        <dbReference type="ARBA" id="ARBA00004141"/>
    </source>
</evidence>
<organism evidence="10 11">
    <name type="scientific">Diaporthe ampelina</name>
    <dbReference type="NCBI Taxonomy" id="1214573"/>
    <lineage>
        <taxon>Eukaryota</taxon>
        <taxon>Fungi</taxon>
        <taxon>Dikarya</taxon>
        <taxon>Ascomycota</taxon>
        <taxon>Pezizomycotina</taxon>
        <taxon>Sordariomycetes</taxon>
        <taxon>Sordariomycetidae</taxon>
        <taxon>Diaporthales</taxon>
        <taxon>Diaporthaceae</taxon>
        <taxon>Diaporthe</taxon>
    </lineage>
</organism>
<keyword evidence="4" id="KW-0029">Amino-acid transport</keyword>
<evidence type="ECO:0000313" key="11">
    <source>
        <dbReference type="Proteomes" id="UP000034680"/>
    </source>
</evidence>
<dbReference type="InterPro" id="IPR050524">
    <property type="entry name" value="APC_YAT"/>
</dbReference>